<evidence type="ECO:0000259" key="6">
    <source>
        <dbReference type="SMART" id="SM00822"/>
    </source>
</evidence>
<comment type="similarity">
    <text evidence="1 4">Belongs to the short-chain dehydrogenases/reductases (SDR) family.</text>
</comment>
<dbReference type="Gene3D" id="3.40.50.720">
    <property type="entry name" value="NAD(P)-binding Rossmann-like Domain"/>
    <property type="match status" value="1"/>
</dbReference>
<organism evidence="7 8">
    <name type="scientific">Aspergillus candidus</name>
    <dbReference type="NCBI Taxonomy" id="41067"/>
    <lineage>
        <taxon>Eukaryota</taxon>
        <taxon>Fungi</taxon>
        <taxon>Dikarya</taxon>
        <taxon>Ascomycota</taxon>
        <taxon>Pezizomycotina</taxon>
        <taxon>Eurotiomycetes</taxon>
        <taxon>Eurotiomycetidae</taxon>
        <taxon>Eurotiales</taxon>
        <taxon>Aspergillaceae</taxon>
        <taxon>Aspergillus</taxon>
        <taxon>Aspergillus subgen. Circumdati</taxon>
    </lineage>
</organism>
<dbReference type="InterPro" id="IPR002347">
    <property type="entry name" value="SDR_fam"/>
</dbReference>
<dbReference type="PRINTS" id="PR00080">
    <property type="entry name" value="SDRFAMILY"/>
</dbReference>
<feature type="domain" description="Ketoreductase" evidence="6">
    <location>
        <begin position="46"/>
        <end position="276"/>
    </location>
</feature>
<evidence type="ECO:0000256" key="2">
    <source>
        <dbReference type="ARBA" id="ARBA00022857"/>
    </source>
</evidence>
<feature type="region of interest" description="Disordered" evidence="5">
    <location>
        <begin position="92"/>
        <end position="130"/>
    </location>
</feature>
<dbReference type="GO" id="GO:0006633">
    <property type="term" value="P:fatty acid biosynthetic process"/>
    <property type="evidence" value="ECO:0007669"/>
    <property type="project" value="TreeGrafter"/>
</dbReference>
<proteinExistence type="inferred from homology"/>
<dbReference type="InterPro" id="IPR036291">
    <property type="entry name" value="NAD(P)-bd_dom_sf"/>
</dbReference>
<protein>
    <recommendedName>
        <fullName evidence="6">Ketoreductase domain-containing protein</fullName>
    </recommendedName>
</protein>
<dbReference type="Pfam" id="PF00106">
    <property type="entry name" value="adh_short"/>
    <property type="match status" value="1"/>
</dbReference>
<dbReference type="AlphaFoldDB" id="A0A2I2F4S6"/>
<dbReference type="EMBL" id="KZ559160">
    <property type="protein sequence ID" value="PLB35627.1"/>
    <property type="molecule type" value="Genomic_DNA"/>
</dbReference>
<gene>
    <name evidence="7" type="ORF">BDW47DRAFT_128017</name>
</gene>
<dbReference type="PANTHER" id="PTHR42760">
    <property type="entry name" value="SHORT-CHAIN DEHYDROGENASES/REDUCTASES FAMILY MEMBER"/>
    <property type="match status" value="1"/>
</dbReference>
<dbReference type="Pfam" id="PF13561">
    <property type="entry name" value="adh_short_C2"/>
    <property type="match status" value="1"/>
</dbReference>
<dbReference type="GeneID" id="36523955"/>
<dbReference type="STRING" id="41067.A0A2I2F4S6"/>
<dbReference type="InterPro" id="IPR020904">
    <property type="entry name" value="Sc_DH/Rdtase_CS"/>
</dbReference>
<dbReference type="GO" id="GO:0048038">
    <property type="term" value="F:quinone binding"/>
    <property type="evidence" value="ECO:0007669"/>
    <property type="project" value="TreeGrafter"/>
</dbReference>
<dbReference type="PROSITE" id="PS00061">
    <property type="entry name" value="ADH_SHORT"/>
    <property type="match status" value="1"/>
</dbReference>
<name>A0A2I2F4S6_ASPCN</name>
<evidence type="ECO:0000256" key="4">
    <source>
        <dbReference type="RuleBase" id="RU000363"/>
    </source>
</evidence>
<dbReference type="GO" id="GO:0016616">
    <property type="term" value="F:oxidoreductase activity, acting on the CH-OH group of donors, NAD or NADP as acceptor"/>
    <property type="evidence" value="ECO:0007669"/>
    <property type="project" value="UniProtKB-ARBA"/>
</dbReference>
<keyword evidence="8" id="KW-1185">Reference proteome</keyword>
<accession>A0A2I2F4S6</accession>
<dbReference type="SMART" id="SM00822">
    <property type="entry name" value="PKS_KR"/>
    <property type="match status" value="1"/>
</dbReference>
<evidence type="ECO:0000256" key="1">
    <source>
        <dbReference type="ARBA" id="ARBA00006484"/>
    </source>
</evidence>
<dbReference type="RefSeq" id="XP_024669639.1">
    <property type="nucleotide sequence ID" value="XM_024816795.1"/>
</dbReference>
<evidence type="ECO:0000313" key="7">
    <source>
        <dbReference type="EMBL" id="PLB35627.1"/>
    </source>
</evidence>
<keyword evidence="3" id="KW-0560">Oxidoreductase</keyword>
<evidence type="ECO:0000313" key="8">
    <source>
        <dbReference type="Proteomes" id="UP000234585"/>
    </source>
</evidence>
<dbReference type="Proteomes" id="UP000234585">
    <property type="component" value="Unassembled WGS sequence"/>
</dbReference>
<dbReference type="OrthoDB" id="47007at2759"/>
<dbReference type="GO" id="GO:0044550">
    <property type="term" value="P:secondary metabolite biosynthetic process"/>
    <property type="evidence" value="ECO:0007669"/>
    <property type="project" value="UniProtKB-ARBA"/>
</dbReference>
<sequence>MRPSSSLLLFSAHRTPPANAQRRAFLSTSPNNAQSATCTSNRLSGRTCMITGGSSGIGFAIAERFLREGASRVILVGRSFDRLANAAARLETPTRTAGEDSSTDDVATRAPEEDRELCPRHTPPTEPLLPGSLFESSERLHLLVGDVSDAGSWSRELEKAMQPVDILVNAAGISNSNILPRTEPSDISLVLRTNLEGALLTSRALVRASIRSRVKIRSAAASSADARPPSKCIINVSSLLALKGGTGAVPYAASKAGVLGITRSMAVETAESLRDVFVRSNAIVPGYIETPMIADFTEIQTSKLKESIPLRRFGRPDEVADAAVFLAHNEYANNCVLNLDGGLSAV</sequence>
<dbReference type="InterPro" id="IPR057326">
    <property type="entry name" value="KR_dom"/>
</dbReference>
<dbReference type="SUPFAM" id="SSF51735">
    <property type="entry name" value="NAD(P)-binding Rossmann-fold domains"/>
    <property type="match status" value="1"/>
</dbReference>
<reference evidence="7 8" key="1">
    <citation type="submission" date="2017-12" db="EMBL/GenBank/DDBJ databases">
        <authorList>
            <consortium name="DOE Joint Genome Institute"/>
            <person name="Haridas S."/>
            <person name="Kjaerbolling I."/>
            <person name="Vesth T.C."/>
            <person name="Frisvad J.C."/>
            <person name="Nybo J.L."/>
            <person name="Theobald S."/>
            <person name="Kuo A."/>
            <person name="Bowyer P."/>
            <person name="Matsuda Y."/>
            <person name="Mondo S."/>
            <person name="Lyhne E.K."/>
            <person name="Kogle M.E."/>
            <person name="Clum A."/>
            <person name="Lipzen A."/>
            <person name="Salamov A."/>
            <person name="Ngan C.Y."/>
            <person name="Daum C."/>
            <person name="Chiniquy J."/>
            <person name="Barry K."/>
            <person name="LaButti K."/>
            <person name="Simmons B.A."/>
            <person name="Magnuson J.K."/>
            <person name="Mortensen U.H."/>
            <person name="Larsen T.O."/>
            <person name="Grigoriev I.V."/>
            <person name="Baker S.E."/>
            <person name="Andersen M.R."/>
            <person name="Nordberg H.P."/>
            <person name="Cantor M.N."/>
            <person name="Hua S.X."/>
        </authorList>
    </citation>
    <scope>NUCLEOTIDE SEQUENCE [LARGE SCALE GENOMIC DNA]</scope>
    <source>
        <strain evidence="7 8">CBS 102.13</strain>
    </source>
</reference>
<evidence type="ECO:0000256" key="3">
    <source>
        <dbReference type="ARBA" id="ARBA00023002"/>
    </source>
</evidence>
<dbReference type="PANTHER" id="PTHR42760:SF133">
    <property type="entry name" value="3-OXOACYL-[ACYL-CARRIER-PROTEIN] REDUCTASE"/>
    <property type="match status" value="1"/>
</dbReference>
<feature type="compositionally biased region" description="Basic and acidic residues" evidence="5">
    <location>
        <begin position="106"/>
        <end position="119"/>
    </location>
</feature>
<dbReference type="PRINTS" id="PR00081">
    <property type="entry name" value="GDHRDH"/>
</dbReference>
<keyword evidence="2" id="KW-0521">NADP</keyword>
<evidence type="ECO:0000256" key="5">
    <source>
        <dbReference type="SAM" id="MobiDB-lite"/>
    </source>
</evidence>